<dbReference type="STRING" id="296587.C1DYV6"/>
<dbReference type="GeneID" id="8241428"/>
<organism evidence="6 7">
    <name type="scientific">Micromonas commoda (strain RCC299 / NOUM17 / CCMP2709)</name>
    <name type="common">Picoplanktonic green alga</name>
    <dbReference type="NCBI Taxonomy" id="296587"/>
    <lineage>
        <taxon>Eukaryota</taxon>
        <taxon>Viridiplantae</taxon>
        <taxon>Chlorophyta</taxon>
        <taxon>Mamiellophyceae</taxon>
        <taxon>Mamiellales</taxon>
        <taxon>Mamiellaceae</taxon>
        <taxon>Micromonas</taxon>
    </lineage>
</organism>
<name>C1DYV6_MICCC</name>
<dbReference type="AlphaFoldDB" id="C1DYV6"/>
<dbReference type="Gene3D" id="3.55.30.10">
    <property type="entry name" value="Hsp33 domain"/>
    <property type="match status" value="1"/>
</dbReference>
<dbReference type="GO" id="GO:0044183">
    <property type="term" value="F:protein folding chaperone"/>
    <property type="evidence" value="ECO:0007669"/>
    <property type="project" value="TreeGrafter"/>
</dbReference>
<evidence type="ECO:0000256" key="4">
    <source>
        <dbReference type="ARBA" id="ARBA00023186"/>
    </source>
</evidence>
<dbReference type="GO" id="GO:0051082">
    <property type="term" value="F:unfolded protein binding"/>
    <property type="evidence" value="ECO:0007669"/>
    <property type="project" value="InterPro"/>
</dbReference>
<dbReference type="InterPro" id="IPR000397">
    <property type="entry name" value="Heat_shock_Hsp33"/>
</dbReference>
<evidence type="ECO:0000256" key="2">
    <source>
        <dbReference type="ARBA" id="ARBA00022833"/>
    </source>
</evidence>
<dbReference type="PANTHER" id="PTHR30111:SF1">
    <property type="entry name" value="33 KDA CHAPERONIN"/>
    <property type="match status" value="1"/>
</dbReference>
<dbReference type="Proteomes" id="UP000002009">
    <property type="component" value="Chromosome 2"/>
</dbReference>
<dbReference type="InterPro" id="IPR016154">
    <property type="entry name" value="Heat_shock_Hsp33_C"/>
</dbReference>
<keyword evidence="1" id="KW-0963">Cytoplasm</keyword>
<dbReference type="CDD" id="cd00498">
    <property type="entry name" value="Hsp33"/>
    <property type="match status" value="1"/>
</dbReference>
<evidence type="ECO:0000256" key="3">
    <source>
        <dbReference type="ARBA" id="ARBA00023157"/>
    </source>
</evidence>
<dbReference type="GO" id="GO:0042026">
    <property type="term" value="P:protein refolding"/>
    <property type="evidence" value="ECO:0007669"/>
    <property type="project" value="TreeGrafter"/>
</dbReference>
<keyword evidence="3" id="KW-1015">Disulfide bond</keyword>
<keyword evidence="5" id="KW-0676">Redox-active center</keyword>
<dbReference type="GO" id="GO:0005737">
    <property type="term" value="C:cytoplasm"/>
    <property type="evidence" value="ECO:0007669"/>
    <property type="project" value="InterPro"/>
</dbReference>
<keyword evidence="4" id="KW-0143">Chaperone</keyword>
<keyword evidence="2" id="KW-0862">Zinc</keyword>
<dbReference type="SUPFAM" id="SSF118352">
    <property type="entry name" value="HSP33 redox switch-like"/>
    <property type="match status" value="1"/>
</dbReference>
<dbReference type="RefSeq" id="XP_002499751.1">
    <property type="nucleotide sequence ID" value="XM_002499705.1"/>
</dbReference>
<evidence type="ECO:0000256" key="5">
    <source>
        <dbReference type="ARBA" id="ARBA00023284"/>
    </source>
</evidence>
<dbReference type="EMBL" id="CP001323">
    <property type="protein sequence ID" value="ACO61009.1"/>
    <property type="molecule type" value="Genomic_DNA"/>
</dbReference>
<dbReference type="Gene3D" id="3.90.1280.10">
    <property type="entry name" value="HSP33 redox switch-like"/>
    <property type="match status" value="1"/>
</dbReference>
<evidence type="ECO:0000313" key="7">
    <source>
        <dbReference type="Proteomes" id="UP000002009"/>
    </source>
</evidence>
<sequence length="361" mass="38169">MAALVESLAGRCAYVAARAKLPVAAKAAPVTSRRNPMVPAAVSSRLRALRHSSASRGSRTTTKASTDDLIYRVMSANQEVSVITVVGTKVVAEAVNRHKTAPTATAALGRSMLSAILLGTFKGDDETTQVTFKGDGPIGQIIAISDNTGQVKGLVSNPNADPPLRPDGKLNVGAAVGRGFLTVARAHPQWKAPFTGTVEITTGEIAEDIAVYLQDSEQVNSAVAVGVSLDRELNIRSAGGYMVQVLPFASDETIEALERSISSLPSTTDMIADGLSAREMAEKVLGDLGSLPEIATESTPSYGPCCRDDLRGRMMRALASMGRKEVDSIIEEQGQVEMTCEFCKESIVFKEDELATASKEL</sequence>
<dbReference type="Pfam" id="PF01430">
    <property type="entry name" value="HSP33"/>
    <property type="match status" value="1"/>
</dbReference>
<accession>C1DYV6</accession>
<dbReference type="SUPFAM" id="SSF64397">
    <property type="entry name" value="Hsp33 domain"/>
    <property type="match status" value="1"/>
</dbReference>
<keyword evidence="7" id="KW-1185">Reference proteome</keyword>
<reference evidence="6 7" key="1">
    <citation type="journal article" date="2009" name="Science">
        <title>Green evolution and dynamic adaptations revealed by genomes of the marine picoeukaryotes Micromonas.</title>
        <authorList>
            <person name="Worden A.Z."/>
            <person name="Lee J.H."/>
            <person name="Mock T."/>
            <person name="Rouze P."/>
            <person name="Simmons M.P."/>
            <person name="Aerts A.L."/>
            <person name="Allen A.E."/>
            <person name="Cuvelier M.L."/>
            <person name="Derelle E."/>
            <person name="Everett M.V."/>
            <person name="Foulon E."/>
            <person name="Grimwood J."/>
            <person name="Gundlach H."/>
            <person name="Henrissat B."/>
            <person name="Napoli C."/>
            <person name="McDonald S.M."/>
            <person name="Parker M.S."/>
            <person name="Rombauts S."/>
            <person name="Salamov A."/>
            <person name="Von Dassow P."/>
            <person name="Badger J.H."/>
            <person name="Coutinho P.M."/>
            <person name="Demir E."/>
            <person name="Dubchak I."/>
            <person name="Gentemann C."/>
            <person name="Eikrem W."/>
            <person name="Gready J.E."/>
            <person name="John U."/>
            <person name="Lanier W."/>
            <person name="Lindquist E.A."/>
            <person name="Lucas S."/>
            <person name="Mayer K.F."/>
            <person name="Moreau H."/>
            <person name="Not F."/>
            <person name="Otillar R."/>
            <person name="Panaud O."/>
            <person name="Pangilinan J."/>
            <person name="Paulsen I."/>
            <person name="Piegu B."/>
            <person name="Poliakov A."/>
            <person name="Robbens S."/>
            <person name="Schmutz J."/>
            <person name="Toulza E."/>
            <person name="Wyss T."/>
            <person name="Zelensky A."/>
            <person name="Zhou K."/>
            <person name="Armbrust E.V."/>
            <person name="Bhattacharya D."/>
            <person name="Goodenough U.W."/>
            <person name="Van de Peer Y."/>
            <person name="Grigoriev I.V."/>
        </authorList>
    </citation>
    <scope>NUCLEOTIDE SEQUENCE [LARGE SCALE GENOMIC DNA]</scope>
    <source>
        <strain evidence="7">RCC299 / NOUM17</strain>
    </source>
</reference>
<proteinExistence type="predicted"/>
<dbReference type="KEGG" id="mis:MICPUN_107679"/>
<protein>
    <submittedName>
        <fullName evidence="6">Uncharacterized protein</fullName>
    </submittedName>
</protein>
<evidence type="ECO:0000313" key="6">
    <source>
        <dbReference type="EMBL" id="ACO61009.1"/>
    </source>
</evidence>
<dbReference type="InParanoid" id="C1DYV6"/>
<evidence type="ECO:0000256" key="1">
    <source>
        <dbReference type="ARBA" id="ARBA00022490"/>
    </source>
</evidence>
<dbReference type="eggNOG" id="ENOG502QRJN">
    <property type="taxonomic scope" value="Eukaryota"/>
</dbReference>
<dbReference type="PANTHER" id="PTHR30111">
    <property type="entry name" value="33 KDA CHAPERONIN"/>
    <property type="match status" value="1"/>
</dbReference>
<dbReference type="InterPro" id="IPR016153">
    <property type="entry name" value="Heat_shock_Hsp33_N"/>
</dbReference>
<dbReference type="OMA" id="DMQCECC"/>
<gene>
    <name evidence="6" type="ORF">MICPUN_107679</name>
</gene>
<dbReference type="OrthoDB" id="10264121at2759"/>